<dbReference type="EC" id="2.4.1.-" evidence="4"/>
<dbReference type="SUPFAM" id="SSF53756">
    <property type="entry name" value="UDP-Glycosyltransferase/glycogen phosphorylase"/>
    <property type="match status" value="1"/>
</dbReference>
<dbReference type="Gene3D" id="3.40.50.2000">
    <property type="entry name" value="Glycogen Phosphorylase B"/>
    <property type="match status" value="2"/>
</dbReference>
<dbReference type="FunFam" id="3.40.50.2000:FF:000055">
    <property type="entry name" value="Glycosyltransferase"/>
    <property type="match status" value="1"/>
</dbReference>
<dbReference type="GO" id="GO:0080044">
    <property type="term" value="F:quercetin 7-O-glucosyltransferase activity"/>
    <property type="evidence" value="ECO:0007669"/>
    <property type="project" value="TreeGrafter"/>
</dbReference>
<dbReference type="PANTHER" id="PTHR11926:SF1070">
    <property type="entry name" value="UDP-GLYCOSYLTRANSFERASES DOMAIN-CONTAINING PROTEIN"/>
    <property type="match status" value="1"/>
</dbReference>
<reference evidence="6" key="1">
    <citation type="submission" date="2015-06" db="UniProtKB">
        <authorList>
            <consortium name="EnsemblPlants"/>
        </authorList>
    </citation>
    <scope>IDENTIFICATION</scope>
</reference>
<dbReference type="PROSITE" id="PS00375">
    <property type="entry name" value="UDPGT"/>
    <property type="match status" value="1"/>
</dbReference>
<evidence type="ECO:0000256" key="1">
    <source>
        <dbReference type="ARBA" id="ARBA00009995"/>
    </source>
</evidence>
<dbReference type="AlphaFoldDB" id="M8BWS2"/>
<dbReference type="Pfam" id="PF26168">
    <property type="entry name" value="Glyco_transf_N"/>
    <property type="match status" value="1"/>
</dbReference>
<dbReference type="CDD" id="cd03784">
    <property type="entry name" value="GT1_Gtf-like"/>
    <property type="match status" value="1"/>
</dbReference>
<sequence>MGSLPPAGERPHAVMMPYPAQGHVTPMLKLAKLLHTRGFHITFVNNEFNHLRLLGAQQSQAAVDRLCSLPGFRFATIADGLPPSDPEASRDTPALIYSTMTTCRPRFKELVVKLNEEAEASGGAVPPVTCVVADSITSFAISVARELGLRCAVLWTASACGFMGYYHYKDLLDRGIVPLKEEAQLSNGYLDKIIDWIPAMPKDLRLRDLPSYLRTTDPDDIMFNFFIHEVPAMSQASAVVINTWDELDAPLLDAMSKLLPPIYTAGPLHLTARNNVPEESPISGIGSNLWKEQDAPLRAAAAPLRGRGARPPRSVVHVNFGSTTVMSKEHMLEFAWGLANTGYAFLWNVRPDLVKGDVKAALPPEFYAATEGRSMLSTWCPQQEVLEHEAVGVFLTHSGWNSSLEGICGGVPMVCWPFFAEQQTNCRFKCTEWGIGMEIGDDVRRTEVEAMIREAMEGEQGREMRRRVLELRQSAVASARHGGRSMRNVDRLIKEVLLA</sequence>
<dbReference type="Pfam" id="PF00201">
    <property type="entry name" value="UDPGT"/>
    <property type="match status" value="1"/>
</dbReference>
<dbReference type="InterPro" id="IPR058980">
    <property type="entry name" value="Glyco_transf_N"/>
</dbReference>
<dbReference type="PANTHER" id="PTHR11926">
    <property type="entry name" value="GLUCOSYL/GLUCURONOSYL TRANSFERASES"/>
    <property type="match status" value="1"/>
</dbReference>
<proteinExistence type="inferred from homology"/>
<evidence type="ECO:0000256" key="2">
    <source>
        <dbReference type="ARBA" id="ARBA00022679"/>
    </source>
</evidence>
<comment type="similarity">
    <text evidence="1 3">Belongs to the UDP-glycosyltransferase family.</text>
</comment>
<keyword evidence="3" id="KW-0328">Glycosyltransferase</keyword>
<dbReference type="EnsemblPlants" id="EMT26409">
    <property type="protein sequence ID" value="EMT26409"/>
    <property type="gene ID" value="F775_00214"/>
</dbReference>
<dbReference type="FunFam" id="3.40.50.2000:FF:000027">
    <property type="entry name" value="Glycosyltransferase"/>
    <property type="match status" value="1"/>
</dbReference>
<name>M8BWS2_AEGTA</name>
<evidence type="ECO:0000313" key="6">
    <source>
        <dbReference type="EnsemblPlants" id="EMT26409"/>
    </source>
</evidence>
<dbReference type="GO" id="GO:0080043">
    <property type="term" value="F:quercetin 3-O-glucosyltransferase activity"/>
    <property type="evidence" value="ECO:0007669"/>
    <property type="project" value="TreeGrafter"/>
</dbReference>
<feature type="domain" description="Glycosyltransferase N-terminal" evidence="5">
    <location>
        <begin position="14"/>
        <end position="146"/>
    </location>
</feature>
<dbReference type="InterPro" id="IPR002213">
    <property type="entry name" value="UDP_glucos_trans"/>
</dbReference>
<evidence type="ECO:0000256" key="4">
    <source>
        <dbReference type="RuleBase" id="RU362057"/>
    </source>
</evidence>
<evidence type="ECO:0000256" key="3">
    <source>
        <dbReference type="RuleBase" id="RU003718"/>
    </source>
</evidence>
<accession>M8BWS2</accession>
<evidence type="ECO:0000259" key="5">
    <source>
        <dbReference type="Pfam" id="PF26168"/>
    </source>
</evidence>
<dbReference type="InterPro" id="IPR035595">
    <property type="entry name" value="UDP_glycos_trans_CS"/>
</dbReference>
<organism evidence="6">
    <name type="scientific">Aegilops tauschii</name>
    <name type="common">Tausch's goatgrass</name>
    <name type="synonym">Aegilops squarrosa</name>
    <dbReference type="NCBI Taxonomy" id="37682"/>
    <lineage>
        <taxon>Eukaryota</taxon>
        <taxon>Viridiplantae</taxon>
        <taxon>Streptophyta</taxon>
        <taxon>Embryophyta</taxon>
        <taxon>Tracheophyta</taxon>
        <taxon>Spermatophyta</taxon>
        <taxon>Magnoliopsida</taxon>
        <taxon>Liliopsida</taxon>
        <taxon>Poales</taxon>
        <taxon>Poaceae</taxon>
        <taxon>BOP clade</taxon>
        <taxon>Pooideae</taxon>
        <taxon>Triticodae</taxon>
        <taxon>Triticeae</taxon>
        <taxon>Triticinae</taxon>
        <taxon>Aegilops</taxon>
    </lineage>
</organism>
<keyword evidence="2 3" id="KW-0808">Transferase</keyword>
<protein>
    <recommendedName>
        <fullName evidence="4">Glycosyltransferase</fullName>
        <ecNumber evidence="4">2.4.1.-</ecNumber>
    </recommendedName>
</protein>